<protein>
    <submittedName>
        <fullName evidence="1">RCG31810</fullName>
    </submittedName>
</protein>
<dbReference type="EMBL" id="CH473993">
    <property type="protein sequence ID" value="EDL78526.1"/>
    <property type="molecule type" value="Genomic_DNA"/>
</dbReference>
<name>A6JN41_RAT</name>
<evidence type="ECO:0000313" key="1">
    <source>
        <dbReference type="EMBL" id="EDL78526.1"/>
    </source>
</evidence>
<evidence type="ECO:0000313" key="2">
    <source>
        <dbReference type="Proteomes" id="UP000234681"/>
    </source>
</evidence>
<reference evidence="1 2" key="1">
    <citation type="submission" date="2005-09" db="EMBL/GenBank/DDBJ databases">
        <authorList>
            <person name="Mural R.J."/>
            <person name="Li P.W."/>
            <person name="Adams M.D."/>
            <person name="Amanatides P.G."/>
            <person name="Baden-Tillson H."/>
            <person name="Barnstead M."/>
            <person name="Chin S.H."/>
            <person name="Dew I."/>
            <person name="Evans C.A."/>
            <person name="Ferriera S."/>
            <person name="Flanigan M."/>
            <person name="Fosler C."/>
            <person name="Glodek A."/>
            <person name="Gu Z."/>
            <person name="Holt R.A."/>
            <person name="Jennings D."/>
            <person name="Kraft C.L."/>
            <person name="Lu F."/>
            <person name="Nguyen T."/>
            <person name="Nusskern D.R."/>
            <person name="Pfannkoch C.M."/>
            <person name="Sitter C."/>
            <person name="Sutton G.G."/>
            <person name="Venter J.C."/>
            <person name="Wang Z."/>
            <person name="Woodage T."/>
            <person name="Zheng X.H."/>
            <person name="Zhong F."/>
        </authorList>
    </citation>
    <scope>NUCLEOTIDE SEQUENCE [LARGE SCALE GENOMIC DNA]</scope>
    <source>
        <strain>BN</strain>
        <strain evidence="2">Sprague-Dawley</strain>
    </source>
</reference>
<accession>A6JN41</accession>
<organism evidence="1 2">
    <name type="scientific">Rattus norvegicus</name>
    <name type="common">Rat</name>
    <dbReference type="NCBI Taxonomy" id="10116"/>
    <lineage>
        <taxon>Eukaryota</taxon>
        <taxon>Metazoa</taxon>
        <taxon>Chordata</taxon>
        <taxon>Craniata</taxon>
        <taxon>Vertebrata</taxon>
        <taxon>Euteleostomi</taxon>
        <taxon>Mammalia</taxon>
        <taxon>Eutheria</taxon>
        <taxon>Euarchontoglires</taxon>
        <taxon>Glires</taxon>
        <taxon>Rodentia</taxon>
        <taxon>Myomorpha</taxon>
        <taxon>Muroidea</taxon>
        <taxon>Muridae</taxon>
        <taxon>Murinae</taxon>
        <taxon>Rattus</taxon>
    </lineage>
</organism>
<sequence>MLTSPCEANYDVCSPPTNPLEVQWDLHTPHSESSFHDLIY</sequence>
<proteinExistence type="predicted"/>
<dbReference type="AlphaFoldDB" id="A6JN41"/>
<dbReference type="Proteomes" id="UP000234681">
    <property type="component" value="Chromosome 8"/>
</dbReference>
<gene>
    <name evidence="1" type="ORF">rCG_31810</name>
</gene>